<evidence type="ECO:0000259" key="7">
    <source>
        <dbReference type="PROSITE" id="PS51879"/>
    </source>
</evidence>
<proteinExistence type="predicted"/>
<evidence type="ECO:0000313" key="8">
    <source>
        <dbReference type="EMBL" id="GJN30789.1"/>
    </source>
</evidence>
<dbReference type="InterPro" id="IPR044964">
    <property type="entry name" value="RCD1/SRO1-5"/>
</dbReference>
<dbReference type="PANTHER" id="PTHR32263">
    <property type="entry name" value="INACTIVE POLY [ADP-RIBOSE] POLYMERASE SRO4-RELATED"/>
    <property type="match status" value="1"/>
</dbReference>
<evidence type="ECO:0000256" key="1">
    <source>
        <dbReference type="ARBA" id="ARBA00004123"/>
    </source>
</evidence>
<dbReference type="InterPro" id="IPR012317">
    <property type="entry name" value="Poly(ADP-ribose)pol_cat_dom"/>
</dbReference>
<dbReference type="PROSITE" id="PS51879">
    <property type="entry name" value="RST"/>
    <property type="match status" value="1"/>
</dbReference>
<dbReference type="InterPro" id="IPR057823">
    <property type="entry name" value="WWE_RCD1"/>
</dbReference>
<dbReference type="InterPro" id="IPR022003">
    <property type="entry name" value="RST"/>
</dbReference>
<feature type="compositionally biased region" description="Low complexity" evidence="5">
    <location>
        <begin position="150"/>
        <end position="165"/>
    </location>
</feature>
<dbReference type="AlphaFoldDB" id="A0AAV5F565"/>
<evidence type="ECO:0000256" key="2">
    <source>
        <dbReference type="ARBA" id="ARBA00022473"/>
    </source>
</evidence>
<dbReference type="Pfam" id="PF12174">
    <property type="entry name" value="RST"/>
    <property type="match status" value="1"/>
</dbReference>
<dbReference type="PANTHER" id="PTHR32263:SF19">
    <property type="entry name" value="OS03G0230300 PROTEIN"/>
    <property type="match status" value="1"/>
</dbReference>
<dbReference type="GO" id="GO:0005634">
    <property type="term" value="C:nucleus"/>
    <property type="evidence" value="ECO:0007669"/>
    <property type="project" value="UniProtKB-SubCell"/>
</dbReference>
<dbReference type="EMBL" id="BQKI01000082">
    <property type="protein sequence ID" value="GJN30789.1"/>
    <property type="molecule type" value="Genomic_DNA"/>
</dbReference>
<dbReference type="SUPFAM" id="SSF56399">
    <property type="entry name" value="ADP-ribosylation"/>
    <property type="match status" value="1"/>
</dbReference>
<evidence type="ECO:0000256" key="4">
    <source>
        <dbReference type="ARBA" id="ARBA00023242"/>
    </source>
</evidence>
<organism evidence="8 9">
    <name type="scientific">Eleusine coracana subsp. coracana</name>
    <dbReference type="NCBI Taxonomy" id="191504"/>
    <lineage>
        <taxon>Eukaryota</taxon>
        <taxon>Viridiplantae</taxon>
        <taxon>Streptophyta</taxon>
        <taxon>Embryophyta</taxon>
        <taxon>Tracheophyta</taxon>
        <taxon>Spermatophyta</taxon>
        <taxon>Magnoliopsida</taxon>
        <taxon>Liliopsida</taxon>
        <taxon>Poales</taxon>
        <taxon>Poaceae</taxon>
        <taxon>PACMAD clade</taxon>
        <taxon>Chloridoideae</taxon>
        <taxon>Cynodonteae</taxon>
        <taxon>Eleusininae</taxon>
        <taxon>Eleusine</taxon>
    </lineage>
</organism>
<evidence type="ECO:0000256" key="3">
    <source>
        <dbReference type="ARBA" id="ARBA00023016"/>
    </source>
</evidence>
<reference evidence="8" key="1">
    <citation type="journal article" date="2018" name="DNA Res.">
        <title>Multiple hybrid de novo genome assembly of finger millet, an orphan allotetraploid crop.</title>
        <authorList>
            <person name="Hatakeyama M."/>
            <person name="Aluri S."/>
            <person name="Balachadran M.T."/>
            <person name="Sivarajan S.R."/>
            <person name="Patrignani A."/>
            <person name="Gruter S."/>
            <person name="Poveda L."/>
            <person name="Shimizu-Inatsugi R."/>
            <person name="Baeten J."/>
            <person name="Francoijs K.J."/>
            <person name="Nataraja K.N."/>
            <person name="Reddy Y.A.N."/>
            <person name="Phadnis S."/>
            <person name="Ravikumar R.L."/>
            <person name="Schlapbach R."/>
            <person name="Sreeman S.M."/>
            <person name="Shimizu K.K."/>
        </authorList>
    </citation>
    <scope>NUCLEOTIDE SEQUENCE</scope>
</reference>
<dbReference type="Gene3D" id="3.90.228.10">
    <property type="match status" value="1"/>
</dbReference>
<name>A0AAV5F565_ELECO</name>
<feature type="domain" description="RST" evidence="7">
    <location>
        <begin position="385"/>
        <end position="453"/>
    </location>
</feature>
<dbReference type="Pfam" id="PF23467">
    <property type="entry name" value="WWE_5"/>
    <property type="match status" value="1"/>
</dbReference>
<evidence type="ECO:0000256" key="5">
    <source>
        <dbReference type="SAM" id="MobiDB-lite"/>
    </source>
</evidence>
<evidence type="ECO:0008006" key="10">
    <source>
        <dbReference type="Google" id="ProtNLM"/>
    </source>
</evidence>
<accession>A0AAV5F565</accession>
<gene>
    <name evidence="8" type="primary">gb19126</name>
    <name evidence="8" type="ORF">PR202_gb19126</name>
</gene>
<dbReference type="GO" id="GO:0003950">
    <property type="term" value="F:NAD+ poly-ADP-ribosyltransferase activity"/>
    <property type="evidence" value="ECO:0007669"/>
    <property type="project" value="InterPro"/>
</dbReference>
<dbReference type="PROSITE" id="PS51059">
    <property type="entry name" value="PARP_CATALYTIC"/>
    <property type="match status" value="1"/>
</dbReference>
<comment type="subcellular location">
    <subcellularLocation>
        <location evidence="1">Nucleus</location>
    </subcellularLocation>
</comment>
<evidence type="ECO:0000259" key="6">
    <source>
        <dbReference type="PROSITE" id="PS51059"/>
    </source>
</evidence>
<comment type="caution">
    <text evidence="8">The sequence shown here is derived from an EMBL/GenBank/DDBJ whole genome shotgun (WGS) entry which is preliminary data.</text>
</comment>
<keyword evidence="9" id="KW-1185">Reference proteome</keyword>
<feature type="region of interest" description="Disordered" evidence="5">
    <location>
        <begin position="122"/>
        <end position="172"/>
    </location>
</feature>
<evidence type="ECO:0000313" key="9">
    <source>
        <dbReference type="Proteomes" id="UP001054889"/>
    </source>
</evidence>
<feature type="domain" description="PARP catalytic" evidence="6">
    <location>
        <begin position="167"/>
        <end position="388"/>
    </location>
</feature>
<sequence>MELSSCAAVKKAATTMPAVAAGVGNGEASMLMRRWREFTTCGEPARFLCFDQEDGRWADVDHDAAEELRAAFRDRRVLAEVAVGGRAFLFDFLRMARIDVDTAEQAPLGWIDGRGACYFPAPDVGSTRKRRRDDADAESSSGVEERWSGESRGTSGSGSSSGSAGEKVKKMKKQAARWESAAALEESDRDYQLISKLFLTRGMASRGAEVTAVRRVARGTPRAAAFQRQGQLIAAKRGEAAAVARFAWYGAPAEDVAAAVEQGVTKSNAWLIGAARAHGNGVHLAPPQCPYTSAVLAKADETGEAHIVLCRVMMGRPEVVPAGSSQSQPSSDAYDSAVDSIANPHWYVVWGKDMNTRILPEFVVSFKCPNLHAKESSEATSKLRKPASPSRDMFPTLLAELEKFVPSHKCQTLQETYDCFKNGQIRKDQFTRFLRNYVGDKVLTTVAKKLRGY</sequence>
<protein>
    <recommendedName>
        <fullName evidence="10">Poly [ADP-ribose] polymerase</fullName>
    </recommendedName>
</protein>
<keyword evidence="2" id="KW-0217">Developmental protein</keyword>
<reference evidence="8" key="2">
    <citation type="submission" date="2021-12" db="EMBL/GenBank/DDBJ databases">
        <title>Resequencing data analysis of finger millet.</title>
        <authorList>
            <person name="Hatakeyama M."/>
            <person name="Aluri S."/>
            <person name="Balachadran M.T."/>
            <person name="Sivarajan S.R."/>
            <person name="Poveda L."/>
            <person name="Shimizu-Inatsugi R."/>
            <person name="Schlapbach R."/>
            <person name="Sreeman S.M."/>
            <person name="Shimizu K.K."/>
        </authorList>
    </citation>
    <scope>NUCLEOTIDE SEQUENCE</scope>
</reference>
<dbReference type="Proteomes" id="UP001054889">
    <property type="component" value="Unassembled WGS sequence"/>
</dbReference>
<keyword evidence="4" id="KW-0539">Nucleus</keyword>
<keyword evidence="3" id="KW-0346">Stress response</keyword>